<protein>
    <recommendedName>
        <fullName evidence="12">P-loop containing nucleoside triphosphate hydrolase protein</fullName>
    </recommendedName>
</protein>
<dbReference type="InterPro" id="IPR018838">
    <property type="entry name" value="ZGRF1-like_N"/>
</dbReference>
<evidence type="ECO:0000256" key="3">
    <source>
        <dbReference type="ARBA" id="ARBA00022801"/>
    </source>
</evidence>
<comment type="similarity">
    <text evidence="1">Belongs to the DNA2/NAM7 helicase family.</text>
</comment>
<dbReference type="Pfam" id="PF13087">
    <property type="entry name" value="AAA_12"/>
    <property type="match status" value="1"/>
</dbReference>
<evidence type="ECO:0008006" key="12">
    <source>
        <dbReference type="Google" id="ProtNLM"/>
    </source>
</evidence>
<evidence type="ECO:0000313" key="11">
    <source>
        <dbReference type="Proteomes" id="UP000053815"/>
    </source>
</evidence>
<evidence type="ECO:0000259" key="8">
    <source>
        <dbReference type="Pfam" id="PF13086"/>
    </source>
</evidence>
<accession>A0A0C9MLG8</accession>
<sequence length="1108" mass="123838">MPQDTISSFVVLFTAQKTKKFKTWQDGTMKYHSFNKRLTLTDEKGYNIDRYISTSNIHIIVPHISLSIAFDRKFHKGGLPNVGDEIDFDSHLVTIESFEATEVANNAHQQTIPVHRQPNAMPVGHHLPDPPDQPRTPPSFTSTAVPATTIPSRYNPQPMRVSKYKPPSTIPRKRVIKPDPEEMEEGHIMKMSEPEPLTRSIQPSAQPAAIHVEPLIRQEPEIPTCVEPEPDQPLQPNSTAQQPQVQPSTSHIPPFALPVQNEASLYAEQPLTAPVSPSTSSPSPAKKRVRVGLSKKTSTPLHQVNLPTPSTSSYTPSTSINRPTTTPTPSSSLFTKASHLTNNNAEASSSNAPSASSSFAPPPPHQQNNVSSNGESSTTKPFKSPFTEGNYTSLVLQFPNSKKALSIIKSKNYPKRSKVVPVKFNNPTLYKETFRKIIHEHLDVLLLNFGMFFYAMYEKYGRNKRGADLERVLRSKGIGIYVECELKGDLRYSDKRFRLMIKGGSREHYTKYSKDDLWAISRVPTFESSQTFLARSTYFGPFSDGALEVDCMSPRDVRVATKVLQESQHVVYAIRTISASQECMMLDTLDDKLEQLPLLPYLLTLDDSKKSKKRMVAPLPTLDCIQLTHQDNINVEAKLVEYIGLYRLNQDQESVLRQVAKSVIACPGWNEASENPVVLVHGVYGSGKSFLAAVIIMFIQDIIDTATARREPDDAIQFKILVSSMTNVAVDRILQTLLKLGFDQFIRIGSMKKIAKNLLPYTSKARVSGNEELKELEQMLDDPLNSEEDADNISTAIQRFRKAESVNQLHTVNVIGTTFMSSTFDVFAGMKFPLVLVDEASQLMEPLTLVPLARFSCHRLILVGDPLQLPPTLATNAQDGKVGKGLDKTLFNRMTELGHESVMLRTQYRCHPRISGISNTLFYERRLINGVTEQDRKPLIEGLPTLLFVDVGGMEQKSMRSNSYWNDTEIAIASHLLQTMISFDIPSRDLGVISLYKEQADKLSEHLGMNTASDTATAMKSIQISTVDAFQGGEKDIIILSTVRSSESQFMDNQPRVNVALTRAKRHLIILGNRNVFSMNQLWSKVLWDCQGKSKITKNGSLIFNQLA</sequence>
<feature type="compositionally biased region" description="Polar residues" evidence="6">
    <location>
        <begin position="234"/>
        <end position="251"/>
    </location>
</feature>
<dbReference type="Proteomes" id="UP000053815">
    <property type="component" value="Unassembled WGS sequence"/>
</dbReference>
<dbReference type="Pfam" id="PF10382">
    <property type="entry name" value="ZGRF1-like_N"/>
    <property type="match status" value="1"/>
</dbReference>
<dbReference type="PANTHER" id="PTHR10887">
    <property type="entry name" value="DNA2/NAM7 HELICASE FAMILY"/>
    <property type="match status" value="1"/>
</dbReference>
<dbReference type="CDD" id="cd18808">
    <property type="entry name" value="SF1_C_Upf1"/>
    <property type="match status" value="1"/>
</dbReference>
<evidence type="ECO:0000256" key="1">
    <source>
        <dbReference type="ARBA" id="ARBA00007913"/>
    </source>
</evidence>
<dbReference type="AlphaFoldDB" id="A0A0C9MLG8"/>
<name>A0A0C9MLG8_9FUNG</name>
<feature type="compositionally biased region" description="Polar residues" evidence="6">
    <location>
        <begin position="295"/>
        <end position="306"/>
    </location>
</feature>
<dbReference type="GO" id="GO:0005524">
    <property type="term" value="F:ATP binding"/>
    <property type="evidence" value="ECO:0007669"/>
    <property type="project" value="UniProtKB-KW"/>
</dbReference>
<feature type="compositionally biased region" description="Low complexity" evidence="6">
    <location>
        <begin position="307"/>
        <end position="332"/>
    </location>
</feature>
<proteinExistence type="inferred from homology"/>
<dbReference type="GO" id="GO:0005694">
    <property type="term" value="C:chromosome"/>
    <property type="evidence" value="ECO:0007669"/>
    <property type="project" value="UniProtKB-ARBA"/>
</dbReference>
<feature type="domain" description="DNA2/NAM7 helicase helicase" evidence="8">
    <location>
        <begin position="664"/>
        <end position="783"/>
    </location>
</feature>
<keyword evidence="4" id="KW-0347">Helicase</keyword>
<evidence type="ECO:0000259" key="9">
    <source>
        <dbReference type="Pfam" id="PF13087"/>
    </source>
</evidence>
<feature type="domain" description="DNA2/NAM7 helicase-like C-terminal" evidence="9">
    <location>
        <begin position="886"/>
        <end position="1074"/>
    </location>
</feature>
<organism evidence="10">
    <name type="scientific">Mucor ambiguus</name>
    <dbReference type="NCBI Taxonomy" id="91626"/>
    <lineage>
        <taxon>Eukaryota</taxon>
        <taxon>Fungi</taxon>
        <taxon>Fungi incertae sedis</taxon>
        <taxon>Mucoromycota</taxon>
        <taxon>Mucoromycotina</taxon>
        <taxon>Mucoromycetes</taxon>
        <taxon>Mucorales</taxon>
        <taxon>Mucorineae</taxon>
        <taxon>Mucoraceae</taxon>
        <taxon>Mucor</taxon>
    </lineage>
</organism>
<dbReference type="PANTHER" id="PTHR10887:SF495">
    <property type="entry name" value="HELICASE SENATAXIN ISOFORM X1-RELATED"/>
    <property type="match status" value="1"/>
</dbReference>
<dbReference type="OrthoDB" id="6513042at2759"/>
<dbReference type="InterPro" id="IPR041679">
    <property type="entry name" value="DNA2/NAM7-like_C"/>
</dbReference>
<feature type="compositionally biased region" description="Low complexity" evidence="6">
    <location>
        <begin position="272"/>
        <end position="284"/>
    </location>
</feature>
<dbReference type="InterPro" id="IPR045055">
    <property type="entry name" value="DNA2/NAM7-like"/>
</dbReference>
<evidence type="ECO:0000256" key="5">
    <source>
        <dbReference type="ARBA" id="ARBA00022840"/>
    </source>
</evidence>
<feature type="compositionally biased region" description="Low complexity" evidence="6">
    <location>
        <begin position="342"/>
        <end position="359"/>
    </location>
</feature>
<dbReference type="EMBL" id="DF836489">
    <property type="protein sequence ID" value="GAN08354.1"/>
    <property type="molecule type" value="Genomic_DNA"/>
</dbReference>
<keyword evidence="11" id="KW-1185">Reference proteome</keyword>
<gene>
    <name evidence="10" type="ORF">MAM1_0200d07863</name>
</gene>
<dbReference type="SUPFAM" id="SSF52540">
    <property type="entry name" value="P-loop containing nucleoside triphosphate hydrolases"/>
    <property type="match status" value="1"/>
</dbReference>
<feature type="region of interest" description="Disordered" evidence="6">
    <location>
        <begin position="223"/>
        <end position="255"/>
    </location>
</feature>
<feature type="domain" description="5'-3' DNA helicase ZGRF1-like N-terminal" evidence="7">
    <location>
        <begin position="7"/>
        <end position="102"/>
    </location>
</feature>
<feature type="compositionally biased region" description="Polar residues" evidence="6">
    <location>
        <begin position="139"/>
        <end position="155"/>
    </location>
</feature>
<feature type="compositionally biased region" description="Polar residues" evidence="6">
    <location>
        <begin position="366"/>
        <end position="384"/>
    </location>
</feature>
<feature type="region of interest" description="Disordered" evidence="6">
    <location>
        <begin position="124"/>
        <end position="174"/>
    </location>
</feature>
<keyword evidence="2" id="KW-0547">Nucleotide-binding</keyword>
<dbReference type="InterPro" id="IPR047187">
    <property type="entry name" value="SF1_C_Upf1"/>
</dbReference>
<feature type="domain" description="DNA2/NAM7 helicase helicase" evidence="8">
    <location>
        <begin position="786"/>
        <end position="874"/>
    </location>
</feature>
<keyword evidence="5" id="KW-0067">ATP-binding</keyword>
<evidence type="ECO:0000256" key="2">
    <source>
        <dbReference type="ARBA" id="ARBA00022741"/>
    </source>
</evidence>
<evidence type="ECO:0000313" key="10">
    <source>
        <dbReference type="EMBL" id="GAN08354.1"/>
    </source>
</evidence>
<dbReference type="STRING" id="91626.A0A0C9MLG8"/>
<evidence type="ECO:0000256" key="6">
    <source>
        <dbReference type="SAM" id="MobiDB-lite"/>
    </source>
</evidence>
<reference evidence="10" key="1">
    <citation type="submission" date="2014-09" db="EMBL/GenBank/DDBJ databases">
        <title>Draft genome sequence of an oleaginous Mucoromycotina fungus Mucor ambiguus NBRC6742.</title>
        <authorList>
            <person name="Takeda I."/>
            <person name="Yamane N."/>
            <person name="Morita T."/>
            <person name="Tamano K."/>
            <person name="Machida M."/>
            <person name="Baker S."/>
            <person name="Koike H."/>
        </authorList>
    </citation>
    <scope>NUCLEOTIDE SEQUENCE</scope>
    <source>
        <strain evidence="10">NBRC 6742</strain>
    </source>
</reference>
<dbReference type="InterPro" id="IPR027417">
    <property type="entry name" value="P-loop_NTPase"/>
</dbReference>
<dbReference type="Pfam" id="PF13086">
    <property type="entry name" value="AAA_11"/>
    <property type="match status" value="2"/>
</dbReference>
<dbReference type="GO" id="GO:0016787">
    <property type="term" value="F:hydrolase activity"/>
    <property type="evidence" value="ECO:0007669"/>
    <property type="project" value="UniProtKB-KW"/>
</dbReference>
<dbReference type="Gene3D" id="3.40.50.300">
    <property type="entry name" value="P-loop containing nucleotide triphosphate hydrolases"/>
    <property type="match status" value="2"/>
</dbReference>
<dbReference type="GO" id="GO:0004386">
    <property type="term" value="F:helicase activity"/>
    <property type="evidence" value="ECO:0007669"/>
    <property type="project" value="UniProtKB-KW"/>
</dbReference>
<evidence type="ECO:0000256" key="4">
    <source>
        <dbReference type="ARBA" id="ARBA00022806"/>
    </source>
</evidence>
<evidence type="ECO:0000259" key="7">
    <source>
        <dbReference type="Pfam" id="PF10382"/>
    </source>
</evidence>
<keyword evidence="3" id="KW-0378">Hydrolase</keyword>
<dbReference type="FunFam" id="3.40.50.300:FF:000326">
    <property type="entry name" value="P-loop containing nucleoside triphosphate hydrolase"/>
    <property type="match status" value="1"/>
</dbReference>
<feature type="region of interest" description="Disordered" evidence="6">
    <location>
        <begin position="272"/>
        <end position="384"/>
    </location>
</feature>
<dbReference type="InterPro" id="IPR041677">
    <property type="entry name" value="DNA2/NAM7_AAA_11"/>
</dbReference>